<protein>
    <recommendedName>
        <fullName evidence="3">F-box domain-containing protein</fullName>
    </recommendedName>
</protein>
<dbReference type="AlphaFoldDB" id="A0A5B8MN64"/>
<accession>A0A5B8MN64</accession>
<dbReference type="Gene3D" id="3.80.10.10">
    <property type="entry name" value="Ribonuclease Inhibitor"/>
    <property type="match status" value="1"/>
</dbReference>
<comment type="subcellular location">
    <subcellularLocation>
        <location evidence="1">Cytoplasm</location>
        <location evidence="1">Cytoskeleton</location>
        <location evidence="1">Cilium axoneme</location>
    </subcellularLocation>
</comment>
<evidence type="ECO:0000259" key="3">
    <source>
        <dbReference type="PROSITE" id="PS50181"/>
    </source>
</evidence>
<dbReference type="EMBL" id="CP031037">
    <property type="protein sequence ID" value="QDZ20772.1"/>
    <property type="molecule type" value="Genomic_DNA"/>
</dbReference>
<evidence type="ECO:0000313" key="4">
    <source>
        <dbReference type="EMBL" id="QDZ20772.1"/>
    </source>
</evidence>
<feature type="compositionally biased region" description="Polar residues" evidence="2">
    <location>
        <begin position="93"/>
        <end position="110"/>
    </location>
</feature>
<sequence>MEDLPNEVIGHTLRYASSWKDVVAAAGVCKHWRRATKDAAQWQVLGGGGEAETGVLVETFDGFEWSDFETLRDAEGSNLCARGAQSEAGTPGPRQQSATQTELSQQCSPKTPSPERTILVAKTRETLVGKVIPQLEALGHLLASVSVNSFSLDDGKLQSILGSCPNLRRLVVSHVCAKKIERATRSLSVLSPIEDNSASPIKIAGQISEESRSQHVKSTKCIDECGCARLTGSGFANLSTFCPFLERVELVLHHVFHPRDLEGILSALAQQMPKVSELTIKLVEPDELKCQSLKKHYEWLDHQFFTQEHLEILGGWGEGGRVCSALEHLYLEPWTVSEDSLGFCARAFPKLKSLRVANPTFCRIDGTLGGGVDGCESLSHFRGLQTLQISQARNFDKLLEALGVPDFTGTLNHIELDLYSSLEETQVRQLQEKCKDLESLFLSYFAESTNGRMQWQRQREWRHGIEVLY</sequence>
<reference evidence="4 5" key="1">
    <citation type="submission" date="2018-07" db="EMBL/GenBank/DDBJ databases">
        <title>The complete nuclear genome of the prasinophyte Chloropicon primus (CCMP1205).</title>
        <authorList>
            <person name="Pombert J.-F."/>
            <person name="Otis C."/>
            <person name="Turmel M."/>
            <person name="Lemieux C."/>
        </authorList>
    </citation>
    <scope>NUCLEOTIDE SEQUENCE [LARGE SCALE GENOMIC DNA]</scope>
    <source>
        <strain evidence="4 5">CCMP1205</strain>
    </source>
</reference>
<dbReference type="InterPro" id="IPR032675">
    <property type="entry name" value="LRR_dom_sf"/>
</dbReference>
<dbReference type="PANTHER" id="PTHR38926">
    <property type="entry name" value="F-BOX DOMAIN CONTAINING PROTEIN, EXPRESSED"/>
    <property type="match status" value="1"/>
</dbReference>
<organism evidence="4 5">
    <name type="scientific">Chloropicon primus</name>
    <dbReference type="NCBI Taxonomy" id="1764295"/>
    <lineage>
        <taxon>Eukaryota</taxon>
        <taxon>Viridiplantae</taxon>
        <taxon>Chlorophyta</taxon>
        <taxon>Chloropicophyceae</taxon>
        <taxon>Chloropicales</taxon>
        <taxon>Chloropicaceae</taxon>
        <taxon>Chloropicon</taxon>
    </lineage>
</organism>
<dbReference type="PROSITE" id="PS50181">
    <property type="entry name" value="FBOX"/>
    <property type="match status" value="1"/>
</dbReference>
<dbReference type="Proteomes" id="UP000316726">
    <property type="component" value="Chromosome 4"/>
</dbReference>
<evidence type="ECO:0000256" key="1">
    <source>
        <dbReference type="ARBA" id="ARBA00004430"/>
    </source>
</evidence>
<dbReference type="InterPro" id="IPR001810">
    <property type="entry name" value="F-box_dom"/>
</dbReference>
<name>A0A5B8MN64_9CHLO</name>
<proteinExistence type="predicted"/>
<dbReference type="SUPFAM" id="SSF81383">
    <property type="entry name" value="F-box domain"/>
    <property type="match status" value="1"/>
</dbReference>
<dbReference type="GO" id="GO:0005930">
    <property type="term" value="C:axoneme"/>
    <property type="evidence" value="ECO:0007669"/>
    <property type="project" value="UniProtKB-SubCell"/>
</dbReference>
<feature type="region of interest" description="Disordered" evidence="2">
    <location>
        <begin position="83"/>
        <end position="116"/>
    </location>
</feature>
<dbReference type="Pfam" id="PF12937">
    <property type="entry name" value="F-box-like"/>
    <property type="match status" value="1"/>
</dbReference>
<dbReference type="Gene3D" id="1.20.1280.50">
    <property type="match status" value="1"/>
</dbReference>
<keyword evidence="5" id="KW-1185">Reference proteome</keyword>
<gene>
    <name evidence="4" type="ORF">A3770_04p32900</name>
</gene>
<dbReference type="PANTHER" id="PTHR38926:SF5">
    <property type="entry name" value="F-BOX AND LEUCINE-RICH REPEAT PROTEIN 6"/>
    <property type="match status" value="1"/>
</dbReference>
<feature type="domain" description="F-box" evidence="3">
    <location>
        <begin position="1"/>
        <end position="45"/>
    </location>
</feature>
<dbReference type="InterPro" id="IPR036047">
    <property type="entry name" value="F-box-like_dom_sf"/>
</dbReference>
<evidence type="ECO:0000313" key="5">
    <source>
        <dbReference type="Proteomes" id="UP000316726"/>
    </source>
</evidence>
<evidence type="ECO:0000256" key="2">
    <source>
        <dbReference type="SAM" id="MobiDB-lite"/>
    </source>
</evidence>
<dbReference type="SUPFAM" id="SSF52047">
    <property type="entry name" value="RNI-like"/>
    <property type="match status" value="1"/>
</dbReference>